<evidence type="ECO:0000259" key="14">
    <source>
        <dbReference type="PROSITE" id="PS51786"/>
    </source>
</evidence>
<dbReference type="InterPro" id="IPR015947">
    <property type="entry name" value="PUA-like_sf"/>
</dbReference>
<dbReference type="PANTHER" id="PTHR10046">
    <property type="entry name" value="ATP DEPENDENT LON PROTEASE FAMILY MEMBER"/>
    <property type="match status" value="1"/>
</dbReference>
<dbReference type="GO" id="GO:0016887">
    <property type="term" value="F:ATP hydrolysis activity"/>
    <property type="evidence" value="ECO:0007669"/>
    <property type="project" value="InterPro"/>
</dbReference>
<dbReference type="EC" id="3.4.21.-" evidence="12"/>
<organism evidence="16 17">
    <name type="scientific">Mortierella alpina</name>
    <name type="common">Oleaginous fungus</name>
    <name type="synonym">Mortierella renispora</name>
    <dbReference type="NCBI Taxonomy" id="64518"/>
    <lineage>
        <taxon>Eukaryota</taxon>
        <taxon>Fungi</taxon>
        <taxon>Fungi incertae sedis</taxon>
        <taxon>Mucoromycota</taxon>
        <taxon>Mortierellomycotina</taxon>
        <taxon>Mortierellomycetes</taxon>
        <taxon>Mortierellales</taxon>
        <taxon>Mortierellaceae</taxon>
        <taxon>Mortierella</taxon>
    </lineage>
</organism>
<dbReference type="GO" id="GO:0030163">
    <property type="term" value="P:protein catabolic process"/>
    <property type="evidence" value="ECO:0007669"/>
    <property type="project" value="InterPro"/>
</dbReference>
<dbReference type="Pfam" id="PF08613">
    <property type="entry name" value="Cyclin"/>
    <property type="match status" value="1"/>
</dbReference>
<dbReference type="CDD" id="cd20557">
    <property type="entry name" value="CYCLIN_ScPCL1-like"/>
    <property type="match status" value="1"/>
</dbReference>
<protein>
    <recommendedName>
        <fullName evidence="12">Lon protease homolog</fullName>
        <ecNumber evidence="12">3.4.21.-</ecNumber>
    </recommendedName>
</protein>
<dbReference type="Gene3D" id="1.20.58.1480">
    <property type="match status" value="1"/>
</dbReference>
<evidence type="ECO:0000256" key="7">
    <source>
        <dbReference type="ARBA" id="ARBA00022840"/>
    </source>
</evidence>
<dbReference type="InterPro" id="IPR027543">
    <property type="entry name" value="Lon_bac"/>
</dbReference>
<dbReference type="Pfam" id="PF02190">
    <property type="entry name" value="LON_substr_bdg"/>
    <property type="match status" value="1"/>
</dbReference>
<dbReference type="PROSITE" id="PS01046">
    <property type="entry name" value="LON_SER"/>
    <property type="match status" value="1"/>
</dbReference>
<dbReference type="Pfam" id="PF05362">
    <property type="entry name" value="Lon_C"/>
    <property type="match status" value="1"/>
</dbReference>
<dbReference type="InterPro" id="IPR046336">
    <property type="entry name" value="Lon_prtase_N_sf"/>
</dbReference>
<keyword evidence="4 11" id="KW-0547">Nucleotide-binding</keyword>
<keyword evidence="6 10" id="KW-0720">Serine protease</keyword>
<dbReference type="Pfam" id="PF22667">
    <property type="entry name" value="Lon_lid"/>
    <property type="match status" value="1"/>
</dbReference>
<evidence type="ECO:0000256" key="10">
    <source>
        <dbReference type="PROSITE-ProRule" id="PRU01122"/>
    </source>
</evidence>
<dbReference type="EMBL" id="JAIFTL010000061">
    <property type="protein sequence ID" value="KAG9324634.1"/>
    <property type="molecule type" value="Genomic_DNA"/>
</dbReference>
<feature type="active site" evidence="10">
    <location>
        <position position="1278"/>
    </location>
</feature>
<dbReference type="Gene3D" id="3.30.230.10">
    <property type="match status" value="1"/>
</dbReference>
<dbReference type="SMART" id="SM00382">
    <property type="entry name" value="AAA"/>
    <property type="match status" value="1"/>
</dbReference>
<dbReference type="Gene3D" id="1.10.8.60">
    <property type="match status" value="1"/>
</dbReference>
<dbReference type="GO" id="GO:0004176">
    <property type="term" value="F:ATP-dependent peptidase activity"/>
    <property type="evidence" value="ECO:0007669"/>
    <property type="project" value="UniProtKB-UniRule"/>
</dbReference>
<evidence type="ECO:0000256" key="4">
    <source>
        <dbReference type="ARBA" id="ARBA00022741"/>
    </source>
</evidence>
<dbReference type="GO" id="GO:0004252">
    <property type="term" value="F:serine-type endopeptidase activity"/>
    <property type="evidence" value="ECO:0007669"/>
    <property type="project" value="UniProtKB-UniRule"/>
</dbReference>
<dbReference type="InterPro" id="IPR003959">
    <property type="entry name" value="ATPase_AAA_core"/>
</dbReference>
<dbReference type="PROSITE" id="PS51787">
    <property type="entry name" value="LON_N"/>
    <property type="match status" value="1"/>
</dbReference>
<dbReference type="GO" id="GO:0043565">
    <property type="term" value="F:sequence-specific DNA binding"/>
    <property type="evidence" value="ECO:0007669"/>
    <property type="project" value="InterPro"/>
</dbReference>
<dbReference type="CDD" id="cd19500">
    <property type="entry name" value="RecA-like_Lon"/>
    <property type="match status" value="1"/>
</dbReference>
<feature type="compositionally biased region" description="Low complexity" evidence="13">
    <location>
        <begin position="553"/>
        <end position="574"/>
    </location>
</feature>
<dbReference type="InterPro" id="IPR004815">
    <property type="entry name" value="Lon_bac/euk-typ"/>
</dbReference>
<evidence type="ECO:0000256" key="3">
    <source>
        <dbReference type="ARBA" id="ARBA00022670"/>
    </source>
</evidence>
<dbReference type="NCBIfam" id="TIGR00763">
    <property type="entry name" value="lon"/>
    <property type="match status" value="1"/>
</dbReference>
<dbReference type="PRINTS" id="PR00830">
    <property type="entry name" value="ENDOLAPTASE"/>
</dbReference>
<feature type="region of interest" description="Disordered" evidence="13">
    <location>
        <begin position="551"/>
        <end position="585"/>
    </location>
</feature>
<comment type="similarity">
    <text evidence="10 11">Belongs to the peptidase S16 family.</text>
</comment>
<dbReference type="GO" id="GO:0006508">
    <property type="term" value="P:proteolysis"/>
    <property type="evidence" value="ECO:0007669"/>
    <property type="project" value="UniProtKB-KW"/>
</dbReference>
<dbReference type="FunFam" id="1.10.8.60:FF:000091">
    <property type="entry name" value="Lon protease homolog 2, peroxisomal"/>
    <property type="match status" value="1"/>
</dbReference>
<feature type="domain" description="Lon N-terminal" evidence="15">
    <location>
        <begin position="496"/>
        <end position="772"/>
    </location>
</feature>
<feature type="active site" evidence="10">
    <location>
        <position position="1321"/>
    </location>
</feature>
<dbReference type="FunFam" id="3.40.50.300:FF:000382">
    <property type="entry name" value="Lon protease homolog 2, peroxisomal"/>
    <property type="match status" value="1"/>
</dbReference>
<keyword evidence="9" id="KW-0576">Peroxisome</keyword>
<keyword evidence="3 10" id="KW-0645">Protease</keyword>
<proteinExistence type="inferred from homology"/>
<dbReference type="InterPro" id="IPR027417">
    <property type="entry name" value="P-loop_NTPase"/>
</dbReference>
<dbReference type="InterPro" id="IPR054594">
    <property type="entry name" value="Lon_lid"/>
</dbReference>
<dbReference type="SUPFAM" id="SSF88697">
    <property type="entry name" value="PUA domain-like"/>
    <property type="match status" value="1"/>
</dbReference>
<evidence type="ECO:0000256" key="5">
    <source>
        <dbReference type="ARBA" id="ARBA00022801"/>
    </source>
</evidence>
<evidence type="ECO:0000256" key="2">
    <source>
        <dbReference type="ARBA" id="ARBA00022490"/>
    </source>
</evidence>
<dbReference type="InterPro" id="IPR008268">
    <property type="entry name" value="Peptidase_S16_AS"/>
</dbReference>
<evidence type="ECO:0000256" key="1">
    <source>
        <dbReference type="ARBA" id="ARBA00004496"/>
    </source>
</evidence>
<dbReference type="HAMAP" id="MF_01973">
    <property type="entry name" value="lon_bact"/>
    <property type="match status" value="1"/>
</dbReference>
<dbReference type="Gene3D" id="3.40.50.300">
    <property type="entry name" value="P-loop containing nucleotide triphosphate hydrolases"/>
    <property type="match status" value="1"/>
</dbReference>
<dbReference type="GO" id="GO:0019901">
    <property type="term" value="F:protein kinase binding"/>
    <property type="evidence" value="ECO:0007669"/>
    <property type="project" value="InterPro"/>
</dbReference>
<dbReference type="FunFam" id="3.30.230.10:FF:000019">
    <property type="entry name" value="Lon protease homolog 2, peroxisomal"/>
    <property type="match status" value="1"/>
</dbReference>
<dbReference type="InterPro" id="IPR003593">
    <property type="entry name" value="AAA+_ATPase"/>
</dbReference>
<dbReference type="Pfam" id="PF00004">
    <property type="entry name" value="AAA"/>
    <property type="match status" value="1"/>
</dbReference>
<evidence type="ECO:0000313" key="16">
    <source>
        <dbReference type="EMBL" id="KAG9324634.1"/>
    </source>
</evidence>
<dbReference type="InterPro" id="IPR013922">
    <property type="entry name" value="Cyclin_PHO80-like"/>
</dbReference>
<dbReference type="PROSITE" id="PS51786">
    <property type="entry name" value="LON_PROTEOLYTIC"/>
    <property type="match status" value="1"/>
</dbReference>
<dbReference type="GO" id="GO:0005524">
    <property type="term" value="F:ATP binding"/>
    <property type="evidence" value="ECO:0007669"/>
    <property type="project" value="UniProtKB-KW"/>
</dbReference>
<reference evidence="16" key="1">
    <citation type="submission" date="2021-07" db="EMBL/GenBank/DDBJ databases">
        <title>Draft genome of Mortierella alpina, strain LL118, isolated from an aspen leaf litter sample.</title>
        <authorList>
            <person name="Yang S."/>
            <person name="Vinatzer B.A."/>
        </authorList>
    </citation>
    <scope>NUCLEOTIDE SEQUENCE</scope>
    <source>
        <strain evidence="16">LL118</strain>
    </source>
</reference>
<keyword evidence="2" id="KW-0963">Cytoplasm</keyword>
<keyword evidence="5 10" id="KW-0378">Hydrolase</keyword>
<dbReference type="InterPro" id="IPR014721">
    <property type="entry name" value="Ribsml_uS5_D2-typ_fold_subgr"/>
</dbReference>
<dbReference type="FunFam" id="1.20.5.5270:FF:000002">
    <property type="entry name" value="Lon protease homolog"/>
    <property type="match status" value="1"/>
</dbReference>
<feature type="domain" description="Lon proteolytic" evidence="14">
    <location>
        <begin position="1187"/>
        <end position="1373"/>
    </location>
</feature>
<evidence type="ECO:0000259" key="15">
    <source>
        <dbReference type="PROSITE" id="PS51787"/>
    </source>
</evidence>
<keyword evidence="7 11" id="KW-0067">ATP-binding</keyword>
<dbReference type="SUPFAM" id="SSF54211">
    <property type="entry name" value="Ribosomal protein S5 domain 2-like"/>
    <property type="match status" value="1"/>
</dbReference>
<keyword evidence="8" id="KW-0346">Stress response</keyword>
<name>A0A9P8A658_MORAP</name>
<dbReference type="InterPro" id="IPR027065">
    <property type="entry name" value="Lon_Prtase"/>
</dbReference>
<dbReference type="Proteomes" id="UP000717515">
    <property type="component" value="Unassembled WGS sequence"/>
</dbReference>
<comment type="caution">
    <text evidence="16">The sequence shown here is derived from an EMBL/GenBank/DDBJ whole genome shotgun (WGS) entry which is preliminary data.</text>
</comment>
<dbReference type="GO" id="GO:0005737">
    <property type="term" value="C:cytoplasm"/>
    <property type="evidence" value="ECO:0007669"/>
    <property type="project" value="UniProtKB-SubCell"/>
</dbReference>
<evidence type="ECO:0000256" key="12">
    <source>
        <dbReference type="RuleBase" id="RU000592"/>
    </source>
</evidence>
<dbReference type="Gene3D" id="1.20.5.5270">
    <property type="match status" value="1"/>
</dbReference>
<evidence type="ECO:0000256" key="13">
    <source>
        <dbReference type="SAM" id="MobiDB-lite"/>
    </source>
</evidence>
<dbReference type="SUPFAM" id="SSF52540">
    <property type="entry name" value="P-loop containing nucleoside triphosphate hydrolases"/>
    <property type="match status" value="1"/>
</dbReference>
<dbReference type="InterPro" id="IPR008269">
    <property type="entry name" value="Lon_proteolytic"/>
</dbReference>
<gene>
    <name evidence="16" type="ORF">KVV02_007204</name>
</gene>
<evidence type="ECO:0000256" key="6">
    <source>
        <dbReference type="ARBA" id="ARBA00022825"/>
    </source>
</evidence>
<evidence type="ECO:0000256" key="11">
    <source>
        <dbReference type="RuleBase" id="RU000591"/>
    </source>
</evidence>
<accession>A0A9P8A658</accession>
<dbReference type="InterPro" id="IPR003111">
    <property type="entry name" value="Lon_prtase_N"/>
</dbReference>
<dbReference type="Gene3D" id="1.10.472.10">
    <property type="entry name" value="Cyclin-like"/>
    <property type="match status" value="1"/>
</dbReference>
<evidence type="ECO:0000313" key="17">
    <source>
        <dbReference type="Proteomes" id="UP000717515"/>
    </source>
</evidence>
<comment type="subcellular location">
    <subcellularLocation>
        <location evidence="1">Cytoplasm</location>
    </subcellularLocation>
</comment>
<feature type="region of interest" description="Disordered" evidence="13">
    <location>
        <begin position="226"/>
        <end position="247"/>
    </location>
</feature>
<dbReference type="Gene3D" id="2.30.130.40">
    <property type="entry name" value="LON domain-like"/>
    <property type="match status" value="1"/>
</dbReference>
<sequence length="1391" mass="151971">MLCLSPDGTNGICGASTQPAAYKSLASAPRSSCCLCPAPSSSLPGTSTHSLAVPHRSSCPSCPSMAPHSYQHPALATLDSFSASSTATPCDTPSYDQQPSWSLQAGSALPAPLFLSPTVADKAIMVAHLIDYGSRYWKSISCSISHTLSFGFVLGKAAQIIESVWPSSHQSTHYSSKTPVMPLHVFVKETLRRSRTTLSTLQLALFYIYKVKAPVLALQRRQDVSQRALQPRLPPSPSVSWEERSDSGHMPHEYFEFTQPILSRTTLPPTPPYACNTPSSLSPVSRVTTTMGEPVAENAKHVGCGRRMFLAALILASKYQQDRSYSNKAWSKISGLPVAEINRNEIAFLALIEYRLFVSPSVFQKWVVVLTDTTHVTERPALSRSNSTPKMGSGALANRRYAMRRNSAQYDPLGHVGSNGLCPSALPSCIALSALDIPSELPGSVTPTRLIPEQQRDAGSYMTQQWVETQRRELFHFYCPPTMIRAGPSIPIPRTVPLLPLPEKVLLPGVVTRLQITRRDSLPLFEKILRSYDSRELSKCIIGVFPLRIPQDSASASSSSPSSATTPMATVPSTNGKSDTKDKPLGDLIIPGPSPVYPGGGPSEGQLVTRMTKSGRAGTKNEVNPAHIHSTGCAARLIRLERTVGGFTVVLEGLVRLRLNKILSQSPFFEADVTPMPDKAVDKADQELQDQIVTLRSISREFVSLLQTLKLPAPVLTQLQKFLDNVALMPGQVVDLLMSTIESTVEEKITILDAVDLKDRIHKAVELLTRQIHVLKISQKVHDNVEGKLNKKQREFYLRQQMAAIKEELGEKDAGEEDEMSVIEQRLSAANLPSEVQKAADRELKRLRKMQPSSSEYSVIRNYLDWLADLPWAVSSEDVLDVEKARRQLNDDHHGLEKVKRRILEYLAVTKLQQLKGDVKGPILCLVGPPGVGKTSLGRSIATAMGRKFHRISLGGVWDESEIRGHRRTYVGALPGLIIHGLKKCEVNNPVFLLDEIDKVGSRGHHGDPSAAFLEVLDPEQNSTFTDHYLNVPFDLSRVLFIATANSLETIPGPLLDRMETITIPGYTYAEKLAIATNHLLPKQIRQHGLGETDVQVTQDALLKVATGYTRESGVRHLEREIGSLVRAKAVEYAEAQEKRLSQTEEMSSPAAADDDVIAEYQPLVTLSDVEDILGQEKFVNEVTERVPVAGVVTGMAYNGVGGGILFIEVSQMPGKGHLQLTGSLGDVIKESAQIALSWVKSHGYDIGLTNSPGQNIMEKADVHIHMPSGGTPKDGPSAGIAMVCALVSMFSNQTVPSTTAMTGEFTLRGLVMPVGGIKEKVIAAHRAGVRKIIMPLRNQKDVTSDVPANVREDIEFYYASTIGEVLREAFEGRLMVRSASTSASIVDSRL</sequence>
<evidence type="ECO:0000256" key="8">
    <source>
        <dbReference type="ARBA" id="ARBA00023016"/>
    </source>
</evidence>
<dbReference type="SMART" id="SM00464">
    <property type="entry name" value="LON"/>
    <property type="match status" value="1"/>
</dbReference>
<evidence type="ECO:0000256" key="9">
    <source>
        <dbReference type="ARBA" id="ARBA00023140"/>
    </source>
</evidence>
<dbReference type="InterPro" id="IPR020568">
    <property type="entry name" value="Ribosomal_Su5_D2-typ_SF"/>
</dbReference>